<dbReference type="RefSeq" id="WP_316911592.1">
    <property type="nucleotide sequence ID" value="NZ_JAPTGD010000005.1"/>
</dbReference>
<comment type="caution">
    <text evidence="3">The sequence shown here is derived from an EMBL/GenBank/DDBJ whole genome shotgun (WGS) entry which is preliminary data.</text>
</comment>
<feature type="domain" description="MurNAc-LAA" evidence="2">
    <location>
        <begin position="66"/>
        <end position="180"/>
    </location>
</feature>
<reference evidence="3" key="2">
    <citation type="submission" date="2022-12" db="EMBL/GenBank/DDBJ databases">
        <authorList>
            <person name="Dechsakulwatana C."/>
            <person name="Rungsihiranrut A."/>
            <person name="Muangchinda C."/>
            <person name="Ningthoujam R."/>
            <person name="Klankeo P."/>
            <person name="Pinyakong O."/>
        </authorList>
    </citation>
    <scope>NUCLEOTIDE SEQUENCE</scope>
    <source>
        <strain evidence="3">TL01-2</strain>
    </source>
</reference>
<evidence type="ECO:0000256" key="1">
    <source>
        <dbReference type="ARBA" id="ARBA00022801"/>
    </source>
</evidence>
<dbReference type="GO" id="GO:0030288">
    <property type="term" value="C:outer membrane-bounded periplasmic space"/>
    <property type="evidence" value="ECO:0007669"/>
    <property type="project" value="TreeGrafter"/>
</dbReference>
<dbReference type="GO" id="GO:0008745">
    <property type="term" value="F:N-acetylmuramoyl-L-alanine amidase activity"/>
    <property type="evidence" value="ECO:0007669"/>
    <property type="project" value="InterPro"/>
</dbReference>
<reference evidence="3" key="1">
    <citation type="journal article" date="2022" name="J Environ Chem Eng">
        <title>Biodegradation of petroleum oil using a constructed nonpathogenic and heavy metal-tolerant bacterial consortium isolated from marine sponges.</title>
        <authorList>
            <person name="Dechsakulwatana C."/>
            <person name="Rungsihiranrut A."/>
            <person name="Muangchinda C."/>
            <person name="Ningthoujam R."/>
            <person name="Klankeo P."/>
            <person name="Pinyakong O."/>
        </authorList>
    </citation>
    <scope>NUCLEOTIDE SEQUENCE</scope>
    <source>
        <strain evidence="3">TL01-2</strain>
    </source>
</reference>
<dbReference type="InterPro" id="IPR002508">
    <property type="entry name" value="MurNAc-LAA_cat"/>
</dbReference>
<dbReference type="GO" id="GO:0009253">
    <property type="term" value="P:peptidoglycan catabolic process"/>
    <property type="evidence" value="ECO:0007669"/>
    <property type="project" value="InterPro"/>
</dbReference>
<dbReference type="SUPFAM" id="SSF53187">
    <property type="entry name" value="Zn-dependent exopeptidases"/>
    <property type="match status" value="1"/>
</dbReference>
<accession>A0AAX6NHZ5</accession>
<dbReference type="Pfam" id="PF01520">
    <property type="entry name" value="Amidase_3"/>
    <property type="match status" value="1"/>
</dbReference>
<organism evidence="3 4">
    <name type="scientific">Priestia aryabhattai</name>
    <name type="common">Bacillus aryabhattai</name>
    <dbReference type="NCBI Taxonomy" id="412384"/>
    <lineage>
        <taxon>Bacteria</taxon>
        <taxon>Bacillati</taxon>
        <taxon>Bacillota</taxon>
        <taxon>Bacilli</taxon>
        <taxon>Bacillales</taxon>
        <taxon>Bacillaceae</taxon>
        <taxon>Priestia</taxon>
    </lineage>
</organism>
<keyword evidence="1" id="KW-0378">Hydrolase</keyword>
<protein>
    <submittedName>
        <fullName evidence="3">N-acetylmuramoyl-L-alanine amidase</fullName>
    </submittedName>
</protein>
<dbReference type="Gene3D" id="3.40.630.40">
    <property type="entry name" value="Zn-dependent exopeptidases"/>
    <property type="match status" value="1"/>
</dbReference>
<gene>
    <name evidence="3" type="ORF">O0Q50_28460</name>
</gene>
<dbReference type="CDD" id="cd02696">
    <property type="entry name" value="MurNAc-LAA"/>
    <property type="match status" value="1"/>
</dbReference>
<dbReference type="Proteomes" id="UP001269400">
    <property type="component" value="Unassembled WGS sequence"/>
</dbReference>
<dbReference type="AlphaFoldDB" id="A0AAX6NHZ5"/>
<dbReference type="InterPro" id="IPR050695">
    <property type="entry name" value="N-acetylmuramoyl_amidase_3"/>
</dbReference>
<sequence>MKKIYEDAGHGLPNDPGAVGNGLKECEVVLTIQELFNAYLLANYEGFEIKSTRTDNKTFLPLSDRARLANRWNADVFISFHINSAANEKATGYEDFIYKHASLGSKSLQNTVHEQVLPVIKKYNVTNRGKKTANYAVLRMTNMPAILTETMFISNPKDAQNLKSIEFLKDFASAYAEGVAKFLGLKAKDKDSTHVVVSKPVEVPKEETKVPAETPKKEQLPKVTSLGDKYSFQVQALKDIGVYKYADLSENQRALKKDTVFSVYGYTEGAKAFAVPSGFVQAKDVVPLFVPITTGGLSKDMETEFRAFLKKEQIGSELNLYVKGNPSATIEVAGLDLVKVKQFLDKKGWYYK</sequence>
<evidence type="ECO:0000313" key="3">
    <source>
        <dbReference type="EMBL" id="MDU9695134.1"/>
    </source>
</evidence>
<evidence type="ECO:0000313" key="4">
    <source>
        <dbReference type="Proteomes" id="UP001269400"/>
    </source>
</evidence>
<evidence type="ECO:0000259" key="2">
    <source>
        <dbReference type="SMART" id="SM00646"/>
    </source>
</evidence>
<name>A0AAX6NHZ5_PRIAR</name>
<dbReference type="EMBL" id="JAPTGD010000005">
    <property type="protein sequence ID" value="MDU9695134.1"/>
    <property type="molecule type" value="Genomic_DNA"/>
</dbReference>
<dbReference type="PANTHER" id="PTHR30404">
    <property type="entry name" value="N-ACETYLMURAMOYL-L-ALANINE AMIDASE"/>
    <property type="match status" value="1"/>
</dbReference>
<proteinExistence type="predicted"/>
<dbReference type="SMART" id="SM00646">
    <property type="entry name" value="Ami_3"/>
    <property type="match status" value="1"/>
</dbReference>
<dbReference type="PANTHER" id="PTHR30404:SF0">
    <property type="entry name" value="N-ACETYLMURAMOYL-L-ALANINE AMIDASE AMIC"/>
    <property type="match status" value="1"/>
</dbReference>